<reference evidence="2" key="1">
    <citation type="submission" date="2019-08" db="EMBL/GenBank/DDBJ databases">
        <authorList>
            <person name="Kucharzyk K."/>
            <person name="Murdoch R.W."/>
            <person name="Higgins S."/>
            <person name="Loffler F."/>
        </authorList>
    </citation>
    <scope>NUCLEOTIDE SEQUENCE</scope>
</reference>
<protein>
    <recommendedName>
        <fullName evidence="1">HipA N-terminal subdomain 1 domain-containing protein</fullName>
    </recommendedName>
</protein>
<evidence type="ECO:0000259" key="1">
    <source>
        <dbReference type="Pfam" id="PF13657"/>
    </source>
</evidence>
<accession>A0A645JLE6</accession>
<sequence>MGNNLAGILEERGDGFTFTYTQEYRMQQYPDNIPISKTMPVREAPYFQAKLFPFFDNLIPEGVLLATAMKGWHLKKSDRMGLLLACCEDCCGAVSIMRLK</sequence>
<dbReference type="NCBIfam" id="TIGR03071">
    <property type="entry name" value="couple_hipA"/>
    <property type="match status" value="1"/>
</dbReference>
<dbReference type="InterPro" id="IPR017508">
    <property type="entry name" value="HipA_N1"/>
</dbReference>
<feature type="domain" description="HipA N-terminal subdomain 1" evidence="1">
    <location>
        <begin position="3"/>
        <end position="96"/>
    </location>
</feature>
<gene>
    <name evidence="2" type="ORF">SDC9_211948</name>
</gene>
<dbReference type="EMBL" id="VSSQ01144686">
    <property type="protein sequence ID" value="MPN64177.1"/>
    <property type="molecule type" value="Genomic_DNA"/>
</dbReference>
<name>A0A645JLE6_9ZZZZ</name>
<dbReference type="AlphaFoldDB" id="A0A645JLE6"/>
<evidence type="ECO:0000313" key="2">
    <source>
        <dbReference type="EMBL" id="MPN64177.1"/>
    </source>
</evidence>
<organism evidence="2">
    <name type="scientific">bioreactor metagenome</name>
    <dbReference type="NCBI Taxonomy" id="1076179"/>
    <lineage>
        <taxon>unclassified sequences</taxon>
        <taxon>metagenomes</taxon>
        <taxon>ecological metagenomes</taxon>
    </lineage>
</organism>
<comment type="caution">
    <text evidence="2">The sequence shown here is derived from an EMBL/GenBank/DDBJ whole genome shotgun (WGS) entry which is preliminary data.</text>
</comment>
<dbReference type="Pfam" id="PF13657">
    <property type="entry name" value="Couple_hipA"/>
    <property type="match status" value="1"/>
</dbReference>
<proteinExistence type="predicted"/>